<keyword evidence="2 6" id="KW-0812">Transmembrane</keyword>
<proteinExistence type="predicted"/>
<feature type="domain" description="GTD-binding" evidence="7">
    <location>
        <begin position="563"/>
        <end position="661"/>
    </location>
</feature>
<evidence type="ECO:0000256" key="6">
    <source>
        <dbReference type="SAM" id="Phobius"/>
    </source>
</evidence>
<dbReference type="GO" id="GO:0016020">
    <property type="term" value="C:membrane"/>
    <property type="evidence" value="ECO:0007669"/>
    <property type="project" value="UniProtKB-SubCell"/>
</dbReference>
<evidence type="ECO:0000313" key="9">
    <source>
        <dbReference type="Proteomes" id="UP000594261"/>
    </source>
</evidence>
<evidence type="ECO:0000256" key="3">
    <source>
        <dbReference type="ARBA" id="ARBA00022989"/>
    </source>
</evidence>
<evidence type="ECO:0000259" key="7">
    <source>
        <dbReference type="PROSITE" id="PS51775"/>
    </source>
</evidence>
<dbReference type="InParanoid" id="A0A7N2R3R2"/>
<dbReference type="Proteomes" id="UP000594261">
    <property type="component" value="Chromosome 4"/>
</dbReference>
<dbReference type="RefSeq" id="XP_030966120.1">
    <property type="nucleotide sequence ID" value="XM_031110260.1"/>
</dbReference>
<dbReference type="InterPro" id="IPR007656">
    <property type="entry name" value="GTD-bd"/>
</dbReference>
<dbReference type="GeneID" id="115986894"/>
<protein>
    <recommendedName>
        <fullName evidence="7">GTD-binding domain-containing protein</fullName>
    </recommendedName>
</protein>
<keyword evidence="4 6" id="KW-0472">Membrane</keyword>
<accession>A0A7N2R3R2</accession>
<evidence type="ECO:0000256" key="1">
    <source>
        <dbReference type="ARBA" id="ARBA00004167"/>
    </source>
</evidence>
<keyword evidence="9" id="KW-1185">Reference proteome</keyword>
<evidence type="ECO:0000256" key="2">
    <source>
        <dbReference type="ARBA" id="ARBA00022692"/>
    </source>
</evidence>
<dbReference type="EMBL" id="LRBV02000004">
    <property type="status" value="NOT_ANNOTATED_CDS"/>
    <property type="molecule type" value="Genomic_DNA"/>
</dbReference>
<dbReference type="OMA" id="EWFLMFL"/>
<feature type="transmembrane region" description="Helical" evidence="6">
    <location>
        <begin position="20"/>
        <end position="45"/>
    </location>
</feature>
<dbReference type="Gramene" id="QL04p081248:mrna">
    <property type="protein sequence ID" value="QL04p081248:mrna"/>
    <property type="gene ID" value="QL04p081248"/>
</dbReference>
<gene>
    <name evidence="8" type="primary">LOC115986894</name>
</gene>
<reference evidence="8 9" key="1">
    <citation type="journal article" date="2016" name="G3 (Bethesda)">
        <title>First Draft Assembly and Annotation of the Genome of a California Endemic Oak Quercus lobata Nee (Fagaceae).</title>
        <authorList>
            <person name="Sork V.L."/>
            <person name="Fitz-Gibbon S.T."/>
            <person name="Puiu D."/>
            <person name="Crepeau M."/>
            <person name="Gugger P.F."/>
            <person name="Sherman R."/>
            <person name="Stevens K."/>
            <person name="Langley C.H."/>
            <person name="Pellegrini M."/>
            <person name="Salzberg S.L."/>
        </authorList>
    </citation>
    <scope>NUCLEOTIDE SEQUENCE [LARGE SCALE GENOMIC DNA]</scope>
    <source>
        <strain evidence="8 9">cv. SW786</strain>
    </source>
</reference>
<dbReference type="PANTHER" id="PTHR31448:SF39">
    <property type="entry name" value="MYOSIN-BINDING PROTEIN 4-RELATED"/>
    <property type="match status" value="1"/>
</dbReference>
<evidence type="ECO:0000256" key="4">
    <source>
        <dbReference type="ARBA" id="ARBA00023136"/>
    </source>
</evidence>
<reference evidence="8" key="2">
    <citation type="submission" date="2021-01" db="UniProtKB">
        <authorList>
            <consortium name="EnsemblPlants"/>
        </authorList>
    </citation>
    <scope>IDENTIFICATION</scope>
</reference>
<name>A0A7N2R3R2_QUELO</name>
<comment type="subcellular location">
    <subcellularLocation>
        <location evidence="1">Membrane</location>
        <topology evidence="1">Single-pass membrane protein</topology>
    </subcellularLocation>
</comment>
<dbReference type="AlphaFoldDB" id="A0A7N2R3R2"/>
<evidence type="ECO:0000256" key="5">
    <source>
        <dbReference type="SAM" id="Coils"/>
    </source>
</evidence>
<feature type="coiled-coil region" evidence="5">
    <location>
        <begin position="838"/>
        <end position="879"/>
    </location>
</feature>
<evidence type="ECO:0000313" key="8">
    <source>
        <dbReference type="EnsemblPlants" id="QL04p081248:mrna"/>
    </source>
</evidence>
<keyword evidence="3 6" id="KW-1133">Transmembrane helix</keyword>
<organism evidence="8 9">
    <name type="scientific">Quercus lobata</name>
    <name type="common">Valley oak</name>
    <dbReference type="NCBI Taxonomy" id="97700"/>
    <lineage>
        <taxon>Eukaryota</taxon>
        <taxon>Viridiplantae</taxon>
        <taxon>Streptophyta</taxon>
        <taxon>Embryophyta</taxon>
        <taxon>Tracheophyta</taxon>
        <taxon>Spermatophyta</taxon>
        <taxon>Magnoliopsida</taxon>
        <taxon>eudicotyledons</taxon>
        <taxon>Gunneridae</taxon>
        <taxon>Pentapetalae</taxon>
        <taxon>rosids</taxon>
        <taxon>fabids</taxon>
        <taxon>Fagales</taxon>
        <taxon>Fagaceae</taxon>
        <taxon>Quercus</taxon>
    </lineage>
</organism>
<dbReference type="PANTHER" id="PTHR31448">
    <property type="entry name" value="MYOSIN-BINDING PROTEIN 2"/>
    <property type="match status" value="1"/>
</dbReference>
<dbReference type="EnsemblPlants" id="QL04p081248:mrna">
    <property type="protein sequence ID" value="QL04p081248:mrna"/>
    <property type="gene ID" value="QL04p081248"/>
</dbReference>
<dbReference type="PROSITE" id="PS51775">
    <property type="entry name" value="GTD_BINDING"/>
    <property type="match status" value="1"/>
</dbReference>
<feature type="coiled-coil region" evidence="5">
    <location>
        <begin position="626"/>
        <end position="663"/>
    </location>
</feature>
<dbReference type="GO" id="GO:0080115">
    <property type="term" value="F:myosin XI tail binding"/>
    <property type="evidence" value="ECO:0007669"/>
    <property type="project" value="UniProtKB-ARBA"/>
</dbReference>
<sequence>MAETGASFVKVKRHLPGFTAVLTSAACEWFLIFLLLVDAVLSYLLKKFASYCKLQAPCILCSRLDHLLGHETPEFYRDLLCSNHVSEISSLISCHIHGKLADGSGMCEDCLLSFTMKNKSSPETHRLLVGILGMDLVGYGFQSTLPNADFISGSLGTKLCSCCNKPWRSGQNAPRLLQLKSPGTKPNIPLPYLPSRGRQSHRNSLKKIRDKFSGPVISRHVGNSGFDPLSHVGYSELKITSDSESEVPFSDDDDDDGGCVICKKIEAKEDFAVQCASKFPPRTLSSGLDLKQPTHHNDLGPSLLDSSVHTDGSKHHDVRFMASSVSFDHGLGELNWNQFNQKSGPSALPELISLDDIPPLANVMGTPSGESTESTLILPLCQSSNPSALAELITLDGTLPSVGASLKKPDVTGASDSGRVSIIGHEEVVKLISTTDEAFIKGDQVVNDPSVIKPIREYSSDVCQWAISSEESKASDIVAEQPTLREPDRVNEELKLFPSYDYSAQQMNLSINNTSPIVHGCDEEQQITDTSSPKGIHMLQKSVSVESGLESLDGSVSEIEGESLLDRLKRQVEYDRKCIRALYKELEEERNASAVAASQAMAMITRLQEEKAALHMEALHYLRMMEEQAEYDVEALEKANDLLAEKEKEIQDLEFEIEFCRSTLPNESKTQIIHEGSTDSKGENVTLESASVPSITNNLNVCCKSMLTRVPKGSDKPFVAETPRLEFGEEKLYISQCLENLERKLHQISCDGTLSNRPNGGHSQKFIDGRNHQEEFLNYKLTQSNGPMEENGLYMKKDLCLSNGSYTSYDGSAASDGDDHFVSKENDHFNSNGHKYIMHHGEIDLVALENEISDLNDRLEALEADHDFLEHSLNSLQNGDEGLQFVQEIAHQLQELRKIGIRLIC</sequence>
<keyword evidence="5" id="KW-0175">Coiled coil</keyword>
<dbReference type="InterPro" id="IPR039306">
    <property type="entry name" value="MYOB"/>
</dbReference>
<dbReference type="Pfam" id="PF04576">
    <property type="entry name" value="Zein-binding"/>
    <property type="match status" value="1"/>
</dbReference>